<protein>
    <submittedName>
        <fullName evidence="2">Uncharacterized protein</fullName>
    </submittedName>
</protein>
<evidence type="ECO:0000256" key="1">
    <source>
        <dbReference type="SAM" id="MobiDB-lite"/>
    </source>
</evidence>
<sequence>MSCSCLWRRASRLCPVAPSIPDLPGTTVPMGLYAIVPPVVRYAPKRHYQFQMHSINVRGAGQLNAGSPTINGISAHVRPARAQAPRRQTSAAKRAFQVHN</sequence>
<evidence type="ECO:0000313" key="3">
    <source>
        <dbReference type="Proteomes" id="UP000008743"/>
    </source>
</evidence>
<proteinExistence type="predicted"/>
<gene>
    <name evidence="2" type="ORF">CAOG_009640</name>
</gene>
<dbReference type="EMBL" id="KE346363">
    <property type="protein sequence ID" value="KJE92205.1"/>
    <property type="molecule type" value="Genomic_DNA"/>
</dbReference>
<keyword evidence="3" id="KW-1185">Reference proteome</keyword>
<name>A0A0D2WMR2_CAPO3</name>
<dbReference type="AlphaFoldDB" id="A0A0D2WMR2"/>
<reference evidence="3" key="1">
    <citation type="submission" date="2011-02" db="EMBL/GenBank/DDBJ databases">
        <title>The Genome Sequence of Capsaspora owczarzaki ATCC 30864.</title>
        <authorList>
            <person name="Russ C."/>
            <person name="Cuomo C."/>
            <person name="Burger G."/>
            <person name="Gray M.W."/>
            <person name="Holland P.W.H."/>
            <person name="King N."/>
            <person name="Lang F.B.F."/>
            <person name="Roger A.J."/>
            <person name="Ruiz-Trillo I."/>
            <person name="Young S.K."/>
            <person name="Zeng Q."/>
            <person name="Gargeya S."/>
            <person name="Alvarado L."/>
            <person name="Berlin A."/>
            <person name="Chapman S.B."/>
            <person name="Chen Z."/>
            <person name="Freedman E."/>
            <person name="Gellesch M."/>
            <person name="Goldberg J."/>
            <person name="Griggs A."/>
            <person name="Gujja S."/>
            <person name="Heilman E."/>
            <person name="Heiman D."/>
            <person name="Howarth C."/>
            <person name="Mehta T."/>
            <person name="Neiman D."/>
            <person name="Pearson M."/>
            <person name="Roberts A."/>
            <person name="Saif S."/>
            <person name="Shea T."/>
            <person name="Shenoy N."/>
            <person name="Sisk P."/>
            <person name="Stolte C."/>
            <person name="Sykes S."/>
            <person name="White J."/>
            <person name="Yandava C."/>
            <person name="Haas B."/>
            <person name="Nusbaum C."/>
            <person name="Birren B."/>
        </authorList>
    </citation>
    <scope>NUCLEOTIDE SEQUENCE</scope>
    <source>
        <strain evidence="3">ATCC 30864</strain>
    </source>
</reference>
<evidence type="ECO:0000313" key="2">
    <source>
        <dbReference type="EMBL" id="KJE92205.1"/>
    </source>
</evidence>
<organism evidence="2 3">
    <name type="scientific">Capsaspora owczarzaki (strain ATCC 30864)</name>
    <dbReference type="NCBI Taxonomy" id="595528"/>
    <lineage>
        <taxon>Eukaryota</taxon>
        <taxon>Filasterea</taxon>
        <taxon>Capsaspora</taxon>
    </lineage>
</organism>
<accession>A0A0D2WMR2</accession>
<dbReference type="InParanoid" id="A0A0D2WMR2"/>
<feature type="region of interest" description="Disordered" evidence="1">
    <location>
        <begin position="78"/>
        <end position="100"/>
    </location>
</feature>
<dbReference type="Proteomes" id="UP000008743">
    <property type="component" value="Unassembled WGS sequence"/>
</dbReference>